<dbReference type="InterPro" id="IPR036047">
    <property type="entry name" value="F-box-like_dom_sf"/>
</dbReference>
<evidence type="ECO:0000313" key="2">
    <source>
        <dbReference type="Proteomes" id="UP000695007"/>
    </source>
</evidence>
<keyword evidence="2" id="KW-1185">Reference proteome</keyword>
<name>A0AAJ6YNB5_9HYME</name>
<sequence length="201" mass="23165">MEHSIKKLNVDATSNEKQVDINKVHKQQIRHVLTYDVLRIIFQHLSAKDLLKVSHICRSWRDAANNEAASRKAPECIFKKFQIIDKENLEDSYNATLLGNELRVKPCFGLVCIKIQEDNEWVLKGCYCKNLPSKCSTFILGGYDITIDDIKIENKFGMGVCAFLPEIPKLNHKIFHVDINSFKDVSKINMKSHMVYIIQNL</sequence>
<proteinExistence type="predicted"/>
<dbReference type="Gene3D" id="1.20.1280.50">
    <property type="match status" value="1"/>
</dbReference>
<dbReference type="RefSeq" id="XP_011501188.1">
    <property type="nucleotide sequence ID" value="XM_011502886.1"/>
</dbReference>
<dbReference type="Proteomes" id="UP000695007">
    <property type="component" value="Unplaced"/>
</dbReference>
<evidence type="ECO:0000313" key="3">
    <source>
        <dbReference type="RefSeq" id="XP_011501188.1"/>
    </source>
</evidence>
<accession>A0AAJ6YNB5</accession>
<protein>
    <submittedName>
        <fullName evidence="3">Uncharacterized protein LOC105364856</fullName>
    </submittedName>
</protein>
<dbReference type="PROSITE" id="PS50181">
    <property type="entry name" value="FBOX"/>
    <property type="match status" value="1"/>
</dbReference>
<dbReference type="KEGG" id="csol:105364856"/>
<organism evidence="2 3">
    <name type="scientific">Ceratosolen solmsi marchali</name>
    <dbReference type="NCBI Taxonomy" id="326594"/>
    <lineage>
        <taxon>Eukaryota</taxon>
        <taxon>Metazoa</taxon>
        <taxon>Ecdysozoa</taxon>
        <taxon>Arthropoda</taxon>
        <taxon>Hexapoda</taxon>
        <taxon>Insecta</taxon>
        <taxon>Pterygota</taxon>
        <taxon>Neoptera</taxon>
        <taxon>Endopterygota</taxon>
        <taxon>Hymenoptera</taxon>
        <taxon>Apocrita</taxon>
        <taxon>Proctotrupomorpha</taxon>
        <taxon>Chalcidoidea</taxon>
        <taxon>Agaonidae</taxon>
        <taxon>Agaoninae</taxon>
        <taxon>Ceratosolen</taxon>
    </lineage>
</organism>
<dbReference type="GeneID" id="105364856"/>
<evidence type="ECO:0000259" key="1">
    <source>
        <dbReference type="PROSITE" id="PS50181"/>
    </source>
</evidence>
<reference evidence="3" key="1">
    <citation type="submission" date="2025-08" db="UniProtKB">
        <authorList>
            <consortium name="RefSeq"/>
        </authorList>
    </citation>
    <scope>IDENTIFICATION</scope>
</reference>
<dbReference type="SUPFAM" id="SSF81383">
    <property type="entry name" value="F-box domain"/>
    <property type="match status" value="1"/>
</dbReference>
<dbReference type="SMART" id="SM00256">
    <property type="entry name" value="FBOX"/>
    <property type="match status" value="1"/>
</dbReference>
<dbReference type="InterPro" id="IPR001810">
    <property type="entry name" value="F-box_dom"/>
</dbReference>
<feature type="domain" description="F-box" evidence="1">
    <location>
        <begin position="27"/>
        <end position="81"/>
    </location>
</feature>
<dbReference type="AlphaFoldDB" id="A0AAJ6YNB5"/>
<dbReference type="Pfam" id="PF12937">
    <property type="entry name" value="F-box-like"/>
    <property type="match status" value="1"/>
</dbReference>
<gene>
    <name evidence="3" type="primary">LOC105364856</name>
</gene>